<dbReference type="GO" id="GO:0000290">
    <property type="term" value="P:deadenylation-dependent decapping of nuclear-transcribed mRNA"/>
    <property type="evidence" value="ECO:0007669"/>
    <property type="project" value="InterPro"/>
</dbReference>
<evidence type="ECO:0000256" key="1">
    <source>
        <dbReference type="ARBA" id="ARBA00004496"/>
    </source>
</evidence>
<evidence type="ECO:0000313" key="7">
    <source>
        <dbReference type="Proteomes" id="UP000054566"/>
    </source>
</evidence>
<sequence>RKNLVETQNENDKRNEKKEEDDDEDVDEAEEKEEEGMKLLREKICFKMLKSIDIYITEIIMKSCFVTVYKMKDDELKWKRADIEGFLYIVKRSIKPYYRLIITNKKNEKHLLQDIDTNMNLSTDQNYIFYRIINEETNVRNIYSLWFYSTEEKEQIYKVLKNIVEKAYQEKVGITQDNTNNVSNMNNICNVNNNRNSILTNIGSMKNGSVTMEEKLEIISEQMRKMSLRPENKESHKIIQNEHIEDNNHNEANIYK</sequence>
<dbReference type="PANTHER" id="PTHR16290">
    <property type="entry name" value="TRANSCRIPTION FACTOR SMIF DECAPPING ENZYME DCP1"/>
    <property type="match status" value="1"/>
</dbReference>
<gene>
    <name evidence="6" type="ORF">PFLG_01614</name>
</gene>
<dbReference type="CDD" id="cd09804">
    <property type="entry name" value="Dcp1"/>
    <property type="match status" value="1"/>
</dbReference>
<feature type="compositionally biased region" description="Acidic residues" evidence="5">
    <location>
        <begin position="19"/>
        <end position="34"/>
    </location>
</feature>
<dbReference type="InterPro" id="IPR010334">
    <property type="entry name" value="Dcp1"/>
</dbReference>
<proteinExistence type="inferred from homology"/>
<dbReference type="GO" id="GO:0000932">
    <property type="term" value="C:P-body"/>
    <property type="evidence" value="ECO:0007669"/>
    <property type="project" value="TreeGrafter"/>
</dbReference>
<evidence type="ECO:0000256" key="3">
    <source>
        <dbReference type="ARBA" id="ARBA00022490"/>
    </source>
</evidence>
<dbReference type="PANTHER" id="PTHR16290:SF0">
    <property type="entry name" value="DECAPPING PROTEIN 1, ISOFORM A"/>
    <property type="match status" value="1"/>
</dbReference>
<accession>A0A0L0CY60</accession>
<dbReference type="Gene3D" id="2.30.29.30">
    <property type="entry name" value="Pleckstrin-homology domain (PH domain)/Phosphotyrosine-binding domain (PTB)"/>
    <property type="match status" value="1"/>
</dbReference>
<reference evidence="7" key="2">
    <citation type="submission" date="2015-07" db="EMBL/GenBank/DDBJ databases">
        <title>The genome sequence of Plasmodium falciparum RAJ116.</title>
        <authorList>
            <consortium name="The Broad Institute Genome Sequencing Platform"/>
            <person name="Volkman S.K."/>
            <person name="Neafsey D.E."/>
            <person name="Dash A.P."/>
            <person name="Chitnis C.E."/>
            <person name="Hartl D.L."/>
            <person name="Young S.K."/>
            <person name="Kodira C.D."/>
            <person name="Zeng Q."/>
            <person name="Koehrsen M."/>
            <person name="Godfrey P."/>
            <person name="Alvarado L."/>
            <person name="Berlin A."/>
            <person name="Borenstein D."/>
            <person name="Chen Z."/>
            <person name="Engels R."/>
            <person name="Freedman E."/>
            <person name="Gellesch M."/>
            <person name="Goldberg J."/>
            <person name="Griggs A."/>
            <person name="Gujja S."/>
            <person name="Heiman D."/>
            <person name="Hepburn T."/>
            <person name="Howarth C."/>
            <person name="Jen D."/>
            <person name="Larson L."/>
            <person name="Lewis B."/>
            <person name="Mehta T."/>
            <person name="Park D."/>
            <person name="Pearson M."/>
            <person name="Roberts A."/>
            <person name="Saif S."/>
            <person name="Shea T."/>
            <person name="Shenoy N."/>
            <person name="Sisk P."/>
            <person name="Stolte C."/>
            <person name="Sykes S."/>
            <person name="Walk T."/>
            <person name="White J."/>
            <person name="Yandava C."/>
            <person name="Wirth D.F."/>
            <person name="Nusbaum C."/>
            <person name="Birren B."/>
        </authorList>
    </citation>
    <scope>NUCLEOTIDE SEQUENCE [LARGE SCALE GENOMIC DNA]</scope>
    <source>
        <strain evidence="7">RAJ116</strain>
    </source>
</reference>
<feature type="non-terminal residue" evidence="6">
    <location>
        <position position="1"/>
    </location>
</feature>
<dbReference type="GO" id="GO:0003729">
    <property type="term" value="F:mRNA binding"/>
    <property type="evidence" value="ECO:0007669"/>
    <property type="project" value="TreeGrafter"/>
</dbReference>
<reference evidence="7" key="1">
    <citation type="submission" date="2015-07" db="EMBL/GenBank/DDBJ databases">
        <title>Annotation of Plasmodium falciparum RAJ116.</title>
        <authorList>
            <consortium name="The Broad Institute Genome Sequencing Platform"/>
            <person name="Volkman S.K."/>
            <person name="Neafsey D.E."/>
            <person name="Dash A.P."/>
            <person name="Chitnis C.E."/>
            <person name="Hartl D.L."/>
            <person name="Young S.K."/>
            <person name="Zeng Q."/>
            <person name="Koehrsen M."/>
            <person name="Alvarado L."/>
            <person name="Berlin A."/>
            <person name="Borenstein D."/>
            <person name="Chapman S.B."/>
            <person name="Chen Z."/>
            <person name="Engels R."/>
            <person name="Freedman E."/>
            <person name="Gellesch M."/>
            <person name="Goldberg J."/>
            <person name="Griggs A."/>
            <person name="Gujja S."/>
            <person name="Heilman E.R."/>
            <person name="Heiman D.I."/>
            <person name="Howarth C."/>
            <person name="Jen D."/>
            <person name="Larson L."/>
            <person name="Mehta T."/>
            <person name="Neiman D."/>
            <person name="Park D."/>
            <person name="Pearson M."/>
            <person name="Roberts A."/>
            <person name="Saif S."/>
            <person name="Shea T."/>
            <person name="Shenoy N."/>
            <person name="Sisk P."/>
            <person name="Stolte C."/>
            <person name="Sykes S."/>
            <person name="Walk T."/>
            <person name="White J."/>
            <person name="Yandava C."/>
            <person name="Haas B."/>
            <person name="Henn M.R."/>
            <person name="Nusbaum C."/>
            <person name="Birren B."/>
        </authorList>
    </citation>
    <scope>NUCLEOTIDE SEQUENCE [LARGE SCALE GENOMIC DNA]</scope>
    <source>
        <strain evidence="7">RAJ116</strain>
    </source>
</reference>
<evidence type="ECO:0000313" key="6">
    <source>
        <dbReference type="EMBL" id="KNC37253.1"/>
    </source>
</evidence>
<dbReference type="Pfam" id="PF06058">
    <property type="entry name" value="DCP1"/>
    <property type="match status" value="1"/>
</dbReference>
<comment type="subcellular location">
    <subcellularLocation>
        <location evidence="1">Cytoplasm</location>
    </subcellularLocation>
</comment>
<dbReference type="AlphaFoldDB" id="A0A0L0CY60"/>
<dbReference type="EMBL" id="GG664442">
    <property type="protein sequence ID" value="KNC37253.1"/>
    <property type="molecule type" value="Genomic_DNA"/>
</dbReference>
<dbReference type="GO" id="GO:0008047">
    <property type="term" value="F:enzyme activator activity"/>
    <property type="evidence" value="ECO:0007669"/>
    <property type="project" value="InterPro"/>
</dbReference>
<name>A0A0L0CY60_PLAFA</name>
<evidence type="ECO:0000256" key="2">
    <source>
        <dbReference type="ARBA" id="ARBA00008778"/>
    </source>
</evidence>
<dbReference type="GO" id="GO:0031087">
    <property type="term" value="P:deadenylation-independent decapping of nuclear-transcribed mRNA"/>
    <property type="evidence" value="ECO:0007669"/>
    <property type="project" value="TreeGrafter"/>
</dbReference>
<protein>
    <submittedName>
        <fullName evidence="6">Asparagine-rich antigen</fullName>
    </submittedName>
</protein>
<dbReference type="InterPro" id="IPR011993">
    <property type="entry name" value="PH-like_dom_sf"/>
</dbReference>
<organism evidence="6 7">
    <name type="scientific">Plasmodium falciparum RAJ116</name>
    <dbReference type="NCBI Taxonomy" id="580058"/>
    <lineage>
        <taxon>Eukaryota</taxon>
        <taxon>Sar</taxon>
        <taxon>Alveolata</taxon>
        <taxon>Apicomplexa</taxon>
        <taxon>Aconoidasida</taxon>
        <taxon>Haemosporida</taxon>
        <taxon>Plasmodiidae</taxon>
        <taxon>Plasmodium</taxon>
        <taxon>Plasmodium (Laverania)</taxon>
    </lineage>
</organism>
<dbReference type="GO" id="GO:0006397">
    <property type="term" value="P:mRNA processing"/>
    <property type="evidence" value="ECO:0007669"/>
    <property type="project" value="UniProtKB-KW"/>
</dbReference>
<comment type="similarity">
    <text evidence="2">Belongs to the DCP1 family.</text>
</comment>
<dbReference type="FunFam" id="2.30.29.30:FF:000419">
    <property type="entry name" value="mRNA-decapping enzyme subunit 1"/>
    <property type="match status" value="1"/>
</dbReference>
<keyword evidence="4" id="KW-0507">mRNA processing</keyword>
<dbReference type="SUPFAM" id="SSF50729">
    <property type="entry name" value="PH domain-like"/>
    <property type="match status" value="1"/>
</dbReference>
<feature type="region of interest" description="Disordered" evidence="5">
    <location>
        <begin position="1"/>
        <end position="34"/>
    </location>
</feature>
<keyword evidence="3" id="KW-0963">Cytoplasm</keyword>
<dbReference type="OrthoDB" id="440673at2759"/>
<dbReference type="Proteomes" id="UP000054566">
    <property type="component" value="Unassembled WGS sequence"/>
</dbReference>
<evidence type="ECO:0000256" key="4">
    <source>
        <dbReference type="ARBA" id="ARBA00022664"/>
    </source>
</evidence>
<evidence type="ECO:0000256" key="5">
    <source>
        <dbReference type="SAM" id="MobiDB-lite"/>
    </source>
</evidence>